<comment type="similarity">
    <text evidence="2">Belongs to the autoinducer-2 exporter (AI-2E) (TC 2.A.86) family.</text>
</comment>
<feature type="transmembrane region" description="Helical" evidence="8">
    <location>
        <begin position="318"/>
        <end position="345"/>
    </location>
</feature>
<evidence type="ECO:0000313" key="9">
    <source>
        <dbReference type="EMBL" id="CAB4938227.1"/>
    </source>
</evidence>
<dbReference type="PANTHER" id="PTHR21716">
    <property type="entry name" value="TRANSMEMBRANE PROTEIN"/>
    <property type="match status" value="1"/>
</dbReference>
<keyword evidence="6 8" id="KW-1133">Transmembrane helix</keyword>
<dbReference type="GO" id="GO:0055085">
    <property type="term" value="P:transmembrane transport"/>
    <property type="evidence" value="ECO:0007669"/>
    <property type="project" value="TreeGrafter"/>
</dbReference>
<dbReference type="AlphaFoldDB" id="A0A6J7J6E8"/>
<dbReference type="Pfam" id="PF01594">
    <property type="entry name" value="AI-2E_transport"/>
    <property type="match status" value="1"/>
</dbReference>
<feature type="transmembrane region" description="Helical" evidence="8">
    <location>
        <begin position="50"/>
        <end position="69"/>
    </location>
</feature>
<name>A0A6J7J6E8_9ZZZZ</name>
<comment type="subcellular location">
    <subcellularLocation>
        <location evidence="1">Cell membrane</location>
        <topology evidence="1">Multi-pass membrane protein</topology>
    </subcellularLocation>
</comment>
<dbReference type="EMBL" id="CAFBMX010000008">
    <property type="protein sequence ID" value="CAB4938227.1"/>
    <property type="molecule type" value="Genomic_DNA"/>
</dbReference>
<keyword evidence="5 8" id="KW-0812">Transmembrane</keyword>
<feature type="transmembrane region" description="Helical" evidence="8">
    <location>
        <begin position="281"/>
        <end position="298"/>
    </location>
</feature>
<dbReference type="PANTHER" id="PTHR21716:SF53">
    <property type="entry name" value="PERMEASE PERM-RELATED"/>
    <property type="match status" value="1"/>
</dbReference>
<feature type="transmembrane region" description="Helical" evidence="8">
    <location>
        <begin position="165"/>
        <end position="184"/>
    </location>
</feature>
<organism evidence="9">
    <name type="scientific">freshwater metagenome</name>
    <dbReference type="NCBI Taxonomy" id="449393"/>
    <lineage>
        <taxon>unclassified sequences</taxon>
        <taxon>metagenomes</taxon>
        <taxon>ecological metagenomes</taxon>
    </lineage>
</organism>
<gene>
    <name evidence="9" type="ORF">UFOPK3674_01635</name>
</gene>
<evidence type="ECO:0000256" key="5">
    <source>
        <dbReference type="ARBA" id="ARBA00022692"/>
    </source>
</evidence>
<evidence type="ECO:0000256" key="7">
    <source>
        <dbReference type="ARBA" id="ARBA00023136"/>
    </source>
</evidence>
<dbReference type="InterPro" id="IPR002549">
    <property type="entry name" value="AI-2E-like"/>
</dbReference>
<dbReference type="GO" id="GO:0005886">
    <property type="term" value="C:plasma membrane"/>
    <property type="evidence" value="ECO:0007669"/>
    <property type="project" value="UniProtKB-SubCell"/>
</dbReference>
<feature type="transmembrane region" description="Helical" evidence="8">
    <location>
        <begin position="249"/>
        <end position="274"/>
    </location>
</feature>
<proteinExistence type="inferred from homology"/>
<evidence type="ECO:0000256" key="1">
    <source>
        <dbReference type="ARBA" id="ARBA00004651"/>
    </source>
</evidence>
<evidence type="ECO:0000256" key="4">
    <source>
        <dbReference type="ARBA" id="ARBA00022475"/>
    </source>
</evidence>
<feature type="transmembrane region" description="Helical" evidence="8">
    <location>
        <begin position="217"/>
        <end position="243"/>
    </location>
</feature>
<evidence type="ECO:0000256" key="8">
    <source>
        <dbReference type="SAM" id="Phobius"/>
    </source>
</evidence>
<keyword evidence="4" id="KW-1003">Cell membrane</keyword>
<feature type="transmembrane region" description="Helical" evidence="8">
    <location>
        <begin position="76"/>
        <end position="97"/>
    </location>
</feature>
<accession>A0A6J7J6E8</accession>
<keyword evidence="7 8" id="KW-0472">Membrane</keyword>
<evidence type="ECO:0000256" key="2">
    <source>
        <dbReference type="ARBA" id="ARBA00009773"/>
    </source>
</evidence>
<keyword evidence="3" id="KW-0813">Transport</keyword>
<evidence type="ECO:0000256" key="6">
    <source>
        <dbReference type="ARBA" id="ARBA00022989"/>
    </source>
</evidence>
<sequence length="379" mass="41080">MSQPIEDHILPRSEENLGPSTRTVLRIVFTVLLVVGILALIRILWQPLAWIFLATFLAIALSGPVNILARRMRRGLAITIVYITVLLVPAGLAVLIVPPLVRQGVEFANKLPQYSQDFQDQVDKNPKLGKINEDFGVTDRLDKLAADLPNRVGESTGTLRDLGTGLVNSLFAGLTIFILSIFMVSRGRRWIDMAIDFRGGPQAENLKRTADRIANAVGNYVGGALLQAAVAGITSFIVLSILGVPFAGALALIVAVFDLLPMVGALIAAILVGILTLFSDFPTATIIWAIFAIAYQQFENYVIQPQIQKRAVELEPFVVLVAVLFGAAIFGIIGALIAIPVAATIQISAQEWWRYRLEQRLGIVDRGESPATGPAQPDS</sequence>
<protein>
    <submittedName>
        <fullName evidence="9">Unannotated protein</fullName>
    </submittedName>
</protein>
<reference evidence="9" key="1">
    <citation type="submission" date="2020-05" db="EMBL/GenBank/DDBJ databases">
        <authorList>
            <person name="Chiriac C."/>
            <person name="Salcher M."/>
            <person name="Ghai R."/>
            <person name="Kavagutti S V."/>
        </authorList>
    </citation>
    <scope>NUCLEOTIDE SEQUENCE</scope>
</reference>
<feature type="transmembrane region" description="Helical" evidence="8">
    <location>
        <begin position="24"/>
        <end position="44"/>
    </location>
</feature>
<evidence type="ECO:0000256" key="3">
    <source>
        <dbReference type="ARBA" id="ARBA00022448"/>
    </source>
</evidence>